<evidence type="ECO:0000259" key="5">
    <source>
        <dbReference type="PROSITE" id="PS51192"/>
    </source>
</evidence>
<dbReference type="GO" id="GO:0004386">
    <property type="term" value="F:helicase activity"/>
    <property type="evidence" value="ECO:0007669"/>
    <property type="project" value="UniProtKB-KW"/>
</dbReference>
<protein>
    <submittedName>
        <fullName evidence="7">DEAD/DEAH box helicase family protein</fullName>
    </submittedName>
</protein>
<dbReference type="Proteomes" id="UP001171529">
    <property type="component" value="Unassembled WGS sequence"/>
</dbReference>
<evidence type="ECO:0000256" key="3">
    <source>
        <dbReference type="ARBA" id="ARBA00022806"/>
    </source>
</evidence>
<dbReference type="AlphaFoldDB" id="A0AAW7PS99"/>
<dbReference type="PROSITE" id="PS51192">
    <property type="entry name" value="HELICASE_ATP_BIND_1"/>
    <property type="match status" value="1"/>
</dbReference>
<dbReference type="InterPro" id="IPR001650">
    <property type="entry name" value="Helicase_C-like"/>
</dbReference>
<feature type="domain" description="Helicase C-terminal" evidence="6">
    <location>
        <begin position="503"/>
        <end position="659"/>
    </location>
</feature>
<dbReference type="GO" id="GO:0016787">
    <property type="term" value="F:hydrolase activity"/>
    <property type="evidence" value="ECO:0007669"/>
    <property type="project" value="UniProtKB-KW"/>
</dbReference>
<evidence type="ECO:0000256" key="4">
    <source>
        <dbReference type="ARBA" id="ARBA00022840"/>
    </source>
</evidence>
<keyword evidence="1" id="KW-0547">Nucleotide-binding</keyword>
<dbReference type="InterPro" id="IPR027417">
    <property type="entry name" value="P-loop_NTPase"/>
</dbReference>
<reference evidence="7" key="1">
    <citation type="submission" date="2022-12" db="EMBL/GenBank/DDBJ databases">
        <authorList>
            <person name="Uljanovas D."/>
        </authorList>
    </citation>
    <scope>NUCLEOTIDE SEQUENCE</scope>
    <source>
        <strain evidence="7">RCM39</strain>
    </source>
</reference>
<evidence type="ECO:0000313" key="7">
    <source>
        <dbReference type="EMBL" id="MDN5063915.1"/>
    </source>
</evidence>
<keyword evidence="4" id="KW-0067">ATP-binding</keyword>
<dbReference type="Pfam" id="PF00271">
    <property type="entry name" value="Helicase_C"/>
    <property type="match status" value="1"/>
</dbReference>
<dbReference type="InterPro" id="IPR014001">
    <property type="entry name" value="Helicase_ATP-bd"/>
</dbReference>
<dbReference type="EMBL" id="JAPZDC010000004">
    <property type="protein sequence ID" value="MDN5063915.1"/>
    <property type="molecule type" value="Genomic_DNA"/>
</dbReference>
<accession>A0AAW7PS99</accession>
<gene>
    <name evidence="7" type="ORF">O8C91_06865</name>
</gene>
<dbReference type="SMART" id="SM00490">
    <property type="entry name" value="HELICc"/>
    <property type="match status" value="1"/>
</dbReference>
<dbReference type="RefSeq" id="WP_301344544.1">
    <property type="nucleotide sequence ID" value="NZ_JAPZDB010000002.1"/>
</dbReference>
<dbReference type="PANTHER" id="PTHR11274:SF0">
    <property type="entry name" value="GENERAL TRANSCRIPTION AND DNA REPAIR FACTOR IIH HELICASE SUBUNIT XPB"/>
    <property type="match status" value="1"/>
</dbReference>
<dbReference type="GO" id="GO:0005524">
    <property type="term" value="F:ATP binding"/>
    <property type="evidence" value="ECO:0007669"/>
    <property type="project" value="UniProtKB-KW"/>
</dbReference>
<keyword evidence="3 7" id="KW-0347">Helicase</keyword>
<dbReference type="CDD" id="cd09179">
    <property type="entry name" value="PLDc_N_DEXD_a"/>
    <property type="match status" value="1"/>
</dbReference>
<evidence type="ECO:0000313" key="8">
    <source>
        <dbReference type="Proteomes" id="UP001171529"/>
    </source>
</evidence>
<evidence type="ECO:0000256" key="2">
    <source>
        <dbReference type="ARBA" id="ARBA00022801"/>
    </source>
</evidence>
<dbReference type="Gene3D" id="3.40.50.300">
    <property type="entry name" value="P-loop containing nucleotide triphosphate hydrolases"/>
    <property type="match status" value="2"/>
</dbReference>
<keyword evidence="2" id="KW-0378">Hydrolase</keyword>
<dbReference type="SUPFAM" id="SSF52540">
    <property type="entry name" value="P-loop containing nucleoside triphosphate hydrolases"/>
    <property type="match status" value="2"/>
</dbReference>
<name>A0AAW7PS99_9BACT</name>
<organism evidence="7 8">
    <name type="scientific">Aliarcobacter butzleri</name>
    <dbReference type="NCBI Taxonomy" id="28197"/>
    <lineage>
        <taxon>Bacteria</taxon>
        <taxon>Pseudomonadati</taxon>
        <taxon>Campylobacterota</taxon>
        <taxon>Epsilonproteobacteria</taxon>
        <taxon>Campylobacterales</taxon>
        <taxon>Arcobacteraceae</taxon>
        <taxon>Aliarcobacter</taxon>
    </lineage>
</organism>
<sequence>MLKQCDFKVTYNTSDDNISNDFYNQTFFNSIKYYRGVGYFTSGWLKENSYGLARFIKENSEIKFITSPNLDESDLIALSGQFNESSINQLILNNIDALEKKLEEDTRNLLGWLVSDGYLEFKFAIPTKDLEGGEFHDKFGIFIDCENSYVSFNGSQNDSIKAYKNYESISVFKSWGDETSKVLAKETLDRFNKIWNGEDKNLLIYELDELSKNKLIKFKTHERPYKAIAVNNKPELKKNYPAIPNSIILRDYQKEAYKNWVENNYQGLLCMATGSGKTITAFSSIVNLLEKQKELCVLVVVPYQHLLTQWSDEAKNFNIEFIQCFEKSSKWFPILSSAISAFNLRSQKQLFIITTNSTYIGKKFQELVKQVDKLLLVVDEAHNFGSLAIRENYLDNAVYRLALSATPQKHLDDEGTASILSYLGNIIFEYTLEDAIKAGQLTPYNYYPVLVFLTNEEEEEFIELSKKISKISQFEKSSDNSLLEILLIKRAKIISGAKNKLPSLEKLLINENLLRTQDNLFYCAATKDEENEIKMVDQVYQMLSKKGMIVDKFTSFDADSKIKRKNLINNLADNTIDGLVAIKCLDEGVDIPSVKRAFILSSSTNPKEFIQRRGRVLRKFKGKDFAEIYDFMVVPSDLTSGEDLKFQKKYLENELKRYREFAKLALNYPACEKPLIDLAAKYNLLHI</sequence>
<proteinExistence type="predicted"/>
<dbReference type="PANTHER" id="PTHR11274">
    <property type="entry name" value="RAD25/XP-B DNA REPAIR HELICASE"/>
    <property type="match status" value="1"/>
</dbReference>
<dbReference type="InterPro" id="IPR050615">
    <property type="entry name" value="ATP-dep_DNA_Helicase"/>
</dbReference>
<reference evidence="7" key="2">
    <citation type="journal article" date="2023" name="Microorganisms">
        <title>Genomic Characterization of Arcobacter butzleri Strains Isolated from Various Sources in Lithuania.</title>
        <authorList>
            <person name="Uljanovas D."/>
            <person name="Golz G."/>
            <person name="Fleischmann S."/>
            <person name="Kudirkiene E."/>
            <person name="Kasetiene N."/>
            <person name="Grineviciene A."/>
            <person name="Tamuleviciene E."/>
            <person name="Aksomaitiene J."/>
            <person name="Alter T."/>
            <person name="Malakauskas M."/>
        </authorList>
    </citation>
    <scope>NUCLEOTIDE SEQUENCE</scope>
    <source>
        <strain evidence="7">RCM39</strain>
    </source>
</reference>
<dbReference type="SMART" id="SM00487">
    <property type="entry name" value="DEXDc"/>
    <property type="match status" value="1"/>
</dbReference>
<comment type="caution">
    <text evidence="7">The sequence shown here is derived from an EMBL/GenBank/DDBJ whole genome shotgun (WGS) entry which is preliminary data.</text>
</comment>
<dbReference type="PROSITE" id="PS51194">
    <property type="entry name" value="HELICASE_CTER"/>
    <property type="match status" value="1"/>
</dbReference>
<feature type="domain" description="Helicase ATP-binding" evidence="5">
    <location>
        <begin position="258"/>
        <end position="425"/>
    </location>
</feature>
<dbReference type="GO" id="GO:0003677">
    <property type="term" value="F:DNA binding"/>
    <property type="evidence" value="ECO:0007669"/>
    <property type="project" value="InterPro"/>
</dbReference>
<evidence type="ECO:0000256" key="1">
    <source>
        <dbReference type="ARBA" id="ARBA00022741"/>
    </source>
</evidence>
<dbReference type="CDD" id="cd17926">
    <property type="entry name" value="DEXHc_RE"/>
    <property type="match status" value="1"/>
</dbReference>
<dbReference type="Pfam" id="PF04851">
    <property type="entry name" value="ResIII"/>
    <property type="match status" value="1"/>
</dbReference>
<dbReference type="InterPro" id="IPR006935">
    <property type="entry name" value="Helicase/UvrB_N"/>
</dbReference>
<evidence type="ECO:0000259" key="6">
    <source>
        <dbReference type="PROSITE" id="PS51194"/>
    </source>
</evidence>